<sequence length="47" mass="5391">MNSSKTNSCCTQGSNRPTSVIQTKSKHCMFPKEGKEKNVQFYRCTFK</sequence>
<accession>A0A0A9DKA1</accession>
<reference evidence="1" key="2">
    <citation type="journal article" date="2015" name="Data Brief">
        <title>Shoot transcriptome of the giant reed, Arundo donax.</title>
        <authorList>
            <person name="Barrero R.A."/>
            <person name="Guerrero F.D."/>
            <person name="Moolhuijzen P."/>
            <person name="Goolsby J.A."/>
            <person name="Tidwell J."/>
            <person name="Bellgard S.E."/>
            <person name="Bellgard M.I."/>
        </authorList>
    </citation>
    <scope>NUCLEOTIDE SEQUENCE</scope>
    <source>
        <tissue evidence="1">Shoot tissue taken approximately 20 cm above the soil surface</tissue>
    </source>
</reference>
<dbReference type="EMBL" id="GBRH01208876">
    <property type="protein sequence ID" value="JAD89019.1"/>
    <property type="molecule type" value="Transcribed_RNA"/>
</dbReference>
<dbReference type="AlphaFoldDB" id="A0A0A9DKA1"/>
<reference evidence="1" key="1">
    <citation type="submission" date="2014-09" db="EMBL/GenBank/DDBJ databases">
        <authorList>
            <person name="Magalhaes I.L.F."/>
            <person name="Oliveira U."/>
            <person name="Santos F.R."/>
            <person name="Vidigal T.H.D.A."/>
            <person name="Brescovit A.D."/>
            <person name="Santos A.J."/>
        </authorList>
    </citation>
    <scope>NUCLEOTIDE SEQUENCE</scope>
    <source>
        <tissue evidence="1">Shoot tissue taken approximately 20 cm above the soil surface</tissue>
    </source>
</reference>
<evidence type="ECO:0000313" key="1">
    <source>
        <dbReference type="EMBL" id="JAD89019.1"/>
    </source>
</evidence>
<name>A0A0A9DKA1_ARUDO</name>
<organism evidence="1">
    <name type="scientific">Arundo donax</name>
    <name type="common">Giant reed</name>
    <name type="synonym">Donax arundinaceus</name>
    <dbReference type="NCBI Taxonomy" id="35708"/>
    <lineage>
        <taxon>Eukaryota</taxon>
        <taxon>Viridiplantae</taxon>
        <taxon>Streptophyta</taxon>
        <taxon>Embryophyta</taxon>
        <taxon>Tracheophyta</taxon>
        <taxon>Spermatophyta</taxon>
        <taxon>Magnoliopsida</taxon>
        <taxon>Liliopsida</taxon>
        <taxon>Poales</taxon>
        <taxon>Poaceae</taxon>
        <taxon>PACMAD clade</taxon>
        <taxon>Arundinoideae</taxon>
        <taxon>Arundineae</taxon>
        <taxon>Arundo</taxon>
    </lineage>
</organism>
<proteinExistence type="predicted"/>
<protein>
    <submittedName>
        <fullName evidence="1">Uncharacterized protein</fullName>
    </submittedName>
</protein>